<comment type="subcellular location">
    <subcellularLocation>
        <location evidence="1">Nucleus</location>
    </subcellularLocation>
</comment>
<dbReference type="Gene3D" id="2.130.10.10">
    <property type="entry name" value="YVTN repeat-like/Quinoprotein amine dehydrogenase"/>
    <property type="match status" value="1"/>
</dbReference>
<keyword evidence="3" id="KW-0804">Transcription</keyword>
<dbReference type="InterPro" id="IPR037867">
    <property type="entry name" value="Swd2/WDR82"/>
</dbReference>
<gene>
    <name evidence="8" type="ORF">EUGRSUZ_I02354</name>
</gene>
<dbReference type="AlphaFoldDB" id="A0A059AS96"/>
<dbReference type="SUPFAM" id="SSF50978">
    <property type="entry name" value="WD40 repeat-like"/>
    <property type="match status" value="1"/>
</dbReference>
<name>A0A059AS96_EUCGR</name>
<dbReference type="GO" id="GO:0006353">
    <property type="term" value="P:DNA-templated transcription termination"/>
    <property type="evidence" value="ECO:0007669"/>
    <property type="project" value="UniProtKB-KW"/>
</dbReference>
<comment type="similarity">
    <text evidence="2">Belongs to the WD repeat SWD2 family.</text>
</comment>
<dbReference type="InterPro" id="IPR036322">
    <property type="entry name" value="WD40_repeat_dom_sf"/>
</dbReference>
<dbReference type="PRINTS" id="PR00320">
    <property type="entry name" value="GPROTEINBRPT"/>
</dbReference>
<keyword evidence="3" id="KW-0805">Transcription regulation</keyword>
<dbReference type="PANTHER" id="PTHR19861">
    <property type="entry name" value="WD40 REPEAT PROTEIN SWD2"/>
    <property type="match status" value="1"/>
</dbReference>
<dbReference type="Gramene" id="KCW56644">
    <property type="protein sequence ID" value="KCW56644"/>
    <property type="gene ID" value="EUGRSUZ_I02354"/>
</dbReference>
<dbReference type="SMART" id="SM00320">
    <property type="entry name" value="WD40"/>
    <property type="match status" value="4"/>
</dbReference>
<feature type="repeat" description="WD" evidence="7">
    <location>
        <begin position="32"/>
        <end position="73"/>
    </location>
</feature>
<keyword evidence="4 7" id="KW-0853">WD repeat</keyword>
<feature type="repeat" description="WD" evidence="7">
    <location>
        <begin position="262"/>
        <end position="292"/>
    </location>
</feature>
<dbReference type="PROSITE" id="PS50082">
    <property type="entry name" value="WD_REPEATS_2"/>
    <property type="match status" value="3"/>
</dbReference>
<evidence type="ECO:0000256" key="3">
    <source>
        <dbReference type="ARBA" id="ARBA00022472"/>
    </source>
</evidence>
<accession>A0A059AS96</accession>
<reference evidence="8" key="1">
    <citation type="submission" date="2013-07" db="EMBL/GenBank/DDBJ databases">
        <title>The genome of Eucalyptus grandis.</title>
        <authorList>
            <person name="Schmutz J."/>
            <person name="Hayes R."/>
            <person name="Myburg A."/>
            <person name="Tuskan G."/>
            <person name="Grattapaglia D."/>
            <person name="Rokhsar D.S."/>
        </authorList>
    </citation>
    <scope>NUCLEOTIDE SEQUENCE</scope>
    <source>
        <tissue evidence="8">Leaf extractions</tissue>
    </source>
</reference>
<dbReference type="InterPro" id="IPR015943">
    <property type="entry name" value="WD40/YVTN_repeat-like_dom_sf"/>
</dbReference>
<dbReference type="FunFam" id="2.130.10.10:FF:000446">
    <property type="entry name" value="protein ANTHESIS POMOTING FACTOR 1 isoform X1"/>
    <property type="match status" value="1"/>
</dbReference>
<dbReference type="PROSITE" id="PS50294">
    <property type="entry name" value="WD_REPEATS_REGION"/>
    <property type="match status" value="2"/>
</dbReference>
<evidence type="ECO:0000256" key="6">
    <source>
        <dbReference type="ARBA" id="ARBA00023242"/>
    </source>
</evidence>
<dbReference type="PANTHER" id="PTHR19861:SF0">
    <property type="entry name" value="WD REPEAT-CONTAINING PROTEIN 82"/>
    <property type="match status" value="1"/>
</dbReference>
<evidence type="ECO:0000256" key="7">
    <source>
        <dbReference type="PROSITE-ProRule" id="PRU00221"/>
    </source>
</evidence>
<dbReference type="GO" id="GO:0005634">
    <property type="term" value="C:nucleus"/>
    <property type="evidence" value="ECO:0007669"/>
    <property type="project" value="UniProtKB-SubCell"/>
</dbReference>
<proteinExistence type="inferred from homology"/>
<evidence type="ECO:0000256" key="2">
    <source>
        <dbReference type="ARBA" id="ARBA00005616"/>
    </source>
</evidence>
<protein>
    <submittedName>
        <fullName evidence="8">Uncharacterized protein</fullName>
    </submittedName>
</protein>
<evidence type="ECO:0000313" key="8">
    <source>
        <dbReference type="EMBL" id="KCW56644.1"/>
    </source>
</evidence>
<keyword evidence="3" id="KW-0806">Transcription termination</keyword>
<evidence type="ECO:0000256" key="4">
    <source>
        <dbReference type="ARBA" id="ARBA00022574"/>
    </source>
</evidence>
<dbReference type="Pfam" id="PF00400">
    <property type="entry name" value="WD40"/>
    <property type="match status" value="3"/>
</dbReference>
<dbReference type="InterPro" id="IPR020472">
    <property type="entry name" value="WD40_PAC1"/>
</dbReference>
<feature type="repeat" description="WD" evidence="7">
    <location>
        <begin position="119"/>
        <end position="151"/>
    </location>
</feature>
<evidence type="ECO:0000256" key="5">
    <source>
        <dbReference type="ARBA" id="ARBA00022737"/>
    </source>
</evidence>
<dbReference type="InterPro" id="IPR001680">
    <property type="entry name" value="WD40_rpt"/>
</dbReference>
<organism evidence="8">
    <name type="scientific">Eucalyptus grandis</name>
    <name type="common">Flooded gum</name>
    <dbReference type="NCBI Taxonomy" id="71139"/>
    <lineage>
        <taxon>Eukaryota</taxon>
        <taxon>Viridiplantae</taxon>
        <taxon>Streptophyta</taxon>
        <taxon>Embryophyta</taxon>
        <taxon>Tracheophyta</taxon>
        <taxon>Spermatophyta</taxon>
        <taxon>Magnoliopsida</taxon>
        <taxon>eudicotyledons</taxon>
        <taxon>Gunneridae</taxon>
        <taxon>Pentapetalae</taxon>
        <taxon>rosids</taxon>
        <taxon>malvids</taxon>
        <taxon>Myrtales</taxon>
        <taxon>Myrtaceae</taxon>
        <taxon>Myrtoideae</taxon>
        <taxon>Eucalypteae</taxon>
        <taxon>Eucalyptus</taxon>
    </lineage>
</organism>
<sequence length="336" mass="37255">MGGVQAEREDKDKVSLELTEEILQSMEVGMTFRDYSGRISSMDFHRASSYLVTASDDESIRLYDVASATCLKTINSKKYGVDLVSFTSHPMTVIYSSKNGWDESLRLLSLHDNKYLRYFKGHHDRVVSLSLCPRNECFISGSLDRTVLLWDQRAEKCQGLLRVQGRPATAYDDPGLVFAIAFGGCVRMFDARKYEKGPFEIFSVGGDVSDANVVKFSNDGRLMLLTTTDGHIHVLDSFRGTLVRLYTFNVKPTSSKSTLEASFSPEGMFVISGSGDGSVYAWSVRGGKEVASWLSTDTEPPVIKWAPGNLMFATGSSELSFWIPDLSKLGAYVGRK</sequence>
<keyword evidence="5" id="KW-0677">Repeat</keyword>
<dbReference type="EMBL" id="KK198761">
    <property type="protein sequence ID" value="KCW56644.1"/>
    <property type="molecule type" value="Genomic_DNA"/>
</dbReference>
<keyword evidence="6" id="KW-0539">Nucleus</keyword>
<evidence type="ECO:0000256" key="1">
    <source>
        <dbReference type="ARBA" id="ARBA00004123"/>
    </source>
</evidence>